<comment type="caution">
    <text evidence="1">The sequence shown here is derived from an EMBL/GenBank/DDBJ whole genome shotgun (WGS) entry which is preliminary data.</text>
</comment>
<reference evidence="1" key="1">
    <citation type="journal article" date="2014" name="Front. Microbiol.">
        <title>High frequency of phylogenetically diverse reductive dehalogenase-homologous genes in deep subseafloor sedimentary metagenomes.</title>
        <authorList>
            <person name="Kawai M."/>
            <person name="Futagami T."/>
            <person name="Toyoda A."/>
            <person name="Takaki Y."/>
            <person name="Nishi S."/>
            <person name="Hori S."/>
            <person name="Arai W."/>
            <person name="Tsubouchi T."/>
            <person name="Morono Y."/>
            <person name="Uchiyama I."/>
            <person name="Ito T."/>
            <person name="Fujiyama A."/>
            <person name="Inagaki F."/>
            <person name="Takami H."/>
        </authorList>
    </citation>
    <scope>NUCLEOTIDE SEQUENCE</scope>
    <source>
        <strain evidence="1">Expedition CK06-06</strain>
    </source>
</reference>
<protein>
    <submittedName>
        <fullName evidence="1">Uncharacterized protein</fullName>
    </submittedName>
</protein>
<proteinExistence type="predicted"/>
<organism evidence="1">
    <name type="scientific">marine sediment metagenome</name>
    <dbReference type="NCBI Taxonomy" id="412755"/>
    <lineage>
        <taxon>unclassified sequences</taxon>
        <taxon>metagenomes</taxon>
        <taxon>ecological metagenomes</taxon>
    </lineage>
</organism>
<dbReference type="Gene3D" id="2.60.40.2340">
    <property type="match status" value="2"/>
</dbReference>
<dbReference type="Gene3D" id="2.60.120.260">
    <property type="entry name" value="Galactose-binding domain-like"/>
    <property type="match status" value="1"/>
</dbReference>
<sequence length="403" mass="44206">VTIESAPSSEKNILTYSFAEQTGPATIDDVNHTVDIEVVYSADIINLVATFTLSAFASATVNSVDQESGVTANDFSNPVTYTITAENLTTQDWVVTVFVASAPSSEKNILTYSFAEQTWPALIDDINHTVDIEVEYDTDLTNLVAIFTLSGGATAEINSVLQESGVTVNNFTNQVTYTVTAEDATIQDWVVTVTTAAVTIISDFPYFEDFESGSEDWITRGTNSSWQYGTPTGLTINSASSVSNAWVTSLTGDYNANEISFVTGPVFDFTNVPYPQIELKVWWDCEGFYDGASLQYKVGGGAWKTLGKYIGDKKWYNVSYIYSMQQGFSLQLDDACGWSGDGEWGYGSNGWFSAYYALTQLGNQPVVRFRVVFTSNNEYQNDGFAFDDIRISNDPTGIDEGKE</sequence>
<name>X1HM25_9ZZZZ</name>
<gene>
    <name evidence="1" type="ORF">S03H2_12286</name>
</gene>
<dbReference type="AlphaFoldDB" id="X1HM25"/>
<feature type="non-terminal residue" evidence="1">
    <location>
        <position position="1"/>
    </location>
</feature>
<accession>X1HM25</accession>
<dbReference type="EMBL" id="BARU01006253">
    <property type="protein sequence ID" value="GAH46363.1"/>
    <property type="molecule type" value="Genomic_DNA"/>
</dbReference>
<evidence type="ECO:0000313" key="1">
    <source>
        <dbReference type="EMBL" id="GAH46363.1"/>
    </source>
</evidence>